<gene>
    <name evidence="2" type="ORF">R5R35_008909</name>
</gene>
<feature type="region of interest" description="Disordered" evidence="1">
    <location>
        <begin position="26"/>
        <end position="57"/>
    </location>
</feature>
<feature type="compositionally biased region" description="Basic and acidic residues" evidence="1">
    <location>
        <begin position="26"/>
        <end position="35"/>
    </location>
</feature>
<feature type="compositionally biased region" description="Basic and acidic residues" evidence="1">
    <location>
        <begin position="47"/>
        <end position="57"/>
    </location>
</feature>
<organism evidence="2 3">
    <name type="scientific">Gryllus longicercus</name>
    <dbReference type="NCBI Taxonomy" id="2509291"/>
    <lineage>
        <taxon>Eukaryota</taxon>
        <taxon>Metazoa</taxon>
        <taxon>Ecdysozoa</taxon>
        <taxon>Arthropoda</taxon>
        <taxon>Hexapoda</taxon>
        <taxon>Insecta</taxon>
        <taxon>Pterygota</taxon>
        <taxon>Neoptera</taxon>
        <taxon>Polyneoptera</taxon>
        <taxon>Orthoptera</taxon>
        <taxon>Ensifera</taxon>
        <taxon>Gryllidea</taxon>
        <taxon>Grylloidea</taxon>
        <taxon>Gryllidae</taxon>
        <taxon>Gryllinae</taxon>
        <taxon>Gryllus</taxon>
    </lineage>
</organism>
<evidence type="ECO:0000313" key="2">
    <source>
        <dbReference type="EMBL" id="KAK7867364.1"/>
    </source>
</evidence>
<proteinExistence type="predicted"/>
<comment type="caution">
    <text evidence="2">The sequence shown here is derived from an EMBL/GenBank/DDBJ whole genome shotgun (WGS) entry which is preliminary data.</text>
</comment>
<keyword evidence="3" id="KW-1185">Reference proteome</keyword>
<protein>
    <submittedName>
        <fullName evidence="2">Uncharacterized protein</fullName>
    </submittedName>
</protein>
<reference evidence="2 3" key="1">
    <citation type="submission" date="2024-03" db="EMBL/GenBank/DDBJ databases">
        <title>The genome assembly and annotation of the cricket Gryllus longicercus Weissman &amp; Gray.</title>
        <authorList>
            <person name="Szrajer S."/>
            <person name="Gray D."/>
            <person name="Ylla G."/>
        </authorList>
    </citation>
    <scope>NUCLEOTIDE SEQUENCE [LARGE SCALE GENOMIC DNA]</scope>
    <source>
        <strain evidence="2">DAG 2021-001</strain>
        <tissue evidence="2">Whole body minus gut</tissue>
    </source>
</reference>
<feature type="compositionally biased region" description="Polar residues" evidence="1">
    <location>
        <begin position="36"/>
        <end position="45"/>
    </location>
</feature>
<dbReference type="Proteomes" id="UP001378592">
    <property type="component" value="Unassembled WGS sequence"/>
</dbReference>
<name>A0AAN9VLP6_9ORTH</name>
<sequence>MKRQEPKVRAAIESVARDNCLSSIQEEKIMKDEKSQSSLDNTTGFESCKELNNDEHL</sequence>
<evidence type="ECO:0000313" key="3">
    <source>
        <dbReference type="Proteomes" id="UP001378592"/>
    </source>
</evidence>
<dbReference type="EMBL" id="JAZDUA010000121">
    <property type="protein sequence ID" value="KAK7867364.1"/>
    <property type="molecule type" value="Genomic_DNA"/>
</dbReference>
<accession>A0AAN9VLP6</accession>
<evidence type="ECO:0000256" key="1">
    <source>
        <dbReference type="SAM" id="MobiDB-lite"/>
    </source>
</evidence>
<dbReference type="AlphaFoldDB" id="A0AAN9VLP6"/>